<reference evidence="4 5" key="2">
    <citation type="submission" date="2016-05" db="EMBL/GenBank/DDBJ databases">
        <authorList>
            <person name="Naeem Raeece"/>
        </authorList>
    </citation>
    <scope>NUCLEOTIDE SEQUENCE [LARGE SCALE GENOMIC DNA]</scope>
</reference>
<name>A0A1A8WB60_PLAOA</name>
<dbReference type="EMBL" id="FLQV01000175">
    <property type="protein sequence ID" value="SBS84024.1"/>
    <property type="molecule type" value="Genomic_DNA"/>
</dbReference>
<evidence type="ECO:0000313" key="3">
    <source>
        <dbReference type="EMBL" id="SBS89224.1"/>
    </source>
</evidence>
<protein>
    <submittedName>
        <fullName evidence="3">Uncharacterized protein</fullName>
    </submittedName>
</protein>
<dbReference type="Proteomes" id="UP000078560">
    <property type="component" value="Unassembled WGS sequence"/>
</dbReference>
<evidence type="ECO:0000313" key="4">
    <source>
        <dbReference type="Proteomes" id="UP000078546"/>
    </source>
</evidence>
<evidence type="ECO:0000313" key="2">
    <source>
        <dbReference type="EMBL" id="SBS84024.1"/>
    </source>
</evidence>
<feature type="region of interest" description="Disordered" evidence="1">
    <location>
        <begin position="543"/>
        <end position="568"/>
    </location>
</feature>
<dbReference type="Proteomes" id="UP000078546">
    <property type="component" value="Unassembled WGS sequence"/>
</dbReference>
<evidence type="ECO:0000256" key="1">
    <source>
        <dbReference type="SAM" id="MobiDB-lite"/>
    </source>
</evidence>
<proteinExistence type="predicted"/>
<evidence type="ECO:0000313" key="5">
    <source>
        <dbReference type="Proteomes" id="UP000078560"/>
    </source>
</evidence>
<organism evidence="3 5">
    <name type="scientific">Plasmodium ovale curtisi</name>
    <dbReference type="NCBI Taxonomy" id="864141"/>
    <lineage>
        <taxon>Eukaryota</taxon>
        <taxon>Sar</taxon>
        <taxon>Alveolata</taxon>
        <taxon>Apicomplexa</taxon>
        <taxon>Aconoidasida</taxon>
        <taxon>Haemosporida</taxon>
        <taxon>Plasmodiidae</taxon>
        <taxon>Plasmodium</taxon>
        <taxon>Plasmodium (Plasmodium)</taxon>
    </lineage>
</organism>
<sequence>MHNPTVVKIADVLNGYAKNLVKKRRFNSSNFEYSSAVAVFRYEDRPIVSEEKSTNDTRDDARSAKGRVGFPYRNDDFFEMVKKTFREKKNDLTLWGNYCRETMYRINERNIHPKIITSVLTFISYTDYRNHRIISEIINRCILRLNEFDIVNICSLVSSLSKMNISSTYFMEETKKKLMKEEDTYFEKYSPHYVCLLINSILKLHCYNDSHIYEEYKELVSFLLQKTSKRKESDFSLLGISLLLHNIAKLHLKNYYYFFNRFESHIVKNRNDFNVIQILNILIAYEKVSFLKLHFLEELLSSILQKKKIITCTVHNLLRFIKIVFSFLSKREKISQSCYSDDNTKRVKAICAHIFFYMYKRLDECKRKEDLVLLCSILSTYKNLIKSKDKGNIFLQLYSPFFCMIKSNDLFQKITLNVKMHISRCNSIELSILFYCYSSYQMYDSLLFYFVKLRCFKIFSTFNEISFSYLFKAFQNMNRQDDVFQNSCLNKILQIGKYTSIRHFCITLSAYTSVLGEKQRAHIAHLLLANFEKILTRMGEASGDGSNGGVDMGEANDEDHTDDTRRDSRVSADTISAIVFFFSKMKYVNIAHLINMLVYHFPHYKHDLSTESCIRMLISLSNLSANIKTEESKKYWKGYYSMVNFLAKKILVSTDLHQSKHLIMLFLKGCGKIFPSDRYVRISGKRTFYFKSVLNSLLPCVHKQIYKLTVEEMAILTESLSKENYSREAIDSVLSRGGYDAFAGALLERCKEILGDTTECVDNSDDNDRSDSNGSSGSGSNGSKSAIIIVNNLTRLEVHDESLFHVVVKNRILECFCLSSISSLSQGIYYICMHLFCKIQAVTTGQTFLLQFLLKRLYELLVNDGVIILTRNYDEIISYEHLDKLSNDCLFYKSMKCICEAVLVILFHMCHLNYNRMGHFLEAGNYFINGNVNRVHLLGSINLLCLYLAIFKIAEHVMQKKGYHVNEKDVLNVVTVEIHQTVRDMRISSDQAPLLFFNVLSLKASVAKRRKNNEVSGRMSDRMNDRVTESDVTLLSLRKARNFPNCLKFLMPGGIREKGFNVSPSFLDSKMNRGKRLSDTLKYIGNHGRTIIRRKSLLIGYCKASVYANFKDGGASNDYLYGSGEYRTVYAKSVQYQKASSFLLKSMNKGNYMYKDGVKEKCIHLMKSSMLLNPLNAGCFVLINSGKHKYLPIESNTRQNIFTNRSSKYVIPNVDKNNMETFLQNINITNENVWKKLSSIHCEKNEMTALNYEKHFLSFLINEEDTVKTIESKYRECVSDTSKASLLNSHASAMFDEGEEEILWDVGDELVDNIYTCFTLRAIALGHLNMLHATDLYLAHALKECPKKKMTSEKLVNNIYVQEEKKKKKKKKFINEREHPYTWYRSFEDQSVLNFVMQNRTKIPYIF</sequence>
<dbReference type="EMBL" id="FLQU01000692">
    <property type="protein sequence ID" value="SBS89224.1"/>
    <property type="molecule type" value="Genomic_DNA"/>
</dbReference>
<gene>
    <name evidence="2" type="ORF">POVCU1_009810</name>
    <name evidence="3" type="ORF">POVCU2_0053220</name>
</gene>
<reference evidence="3" key="1">
    <citation type="submission" date="2016-05" db="EMBL/GenBank/DDBJ databases">
        <authorList>
            <person name="Lavstsen T."/>
            <person name="Jespersen J.S."/>
        </authorList>
    </citation>
    <scope>NUCLEOTIDE SEQUENCE [LARGE SCALE GENOMIC DNA]</scope>
</reference>
<feature type="region of interest" description="Disordered" evidence="1">
    <location>
        <begin position="761"/>
        <end position="781"/>
    </location>
</feature>
<accession>A0A1A8WB60</accession>